<proteinExistence type="predicted"/>
<feature type="region of interest" description="Disordered" evidence="1">
    <location>
        <begin position="104"/>
        <end position="124"/>
    </location>
</feature>
<organism evidence="3 4">
    <name type="scientific">Lecanosticta acicola</name>
    <dbReference type="NCBI Taxonomy" id="111012"/>
    <lineage>
        <taxon>Eukaryota</taxon>
        <taxon>Fungi</taxon>
        <taxon>Dikarya</taxon>
        <taxon>Ascomycota</taxon>
        <taxon>Pezizomycotina</taxon>
        <taxon>Dothideomycetes</taxon>
        <taxon>Dothideomycetidae</taxon>
        <taxon>Mycosphaerellales</taxon>
        <taxon>Mycosphaerellaceae</taxon>
        <taxon>Lecanosticta</taxon>
    </lineage>
</organism>
<evidence type="ECO:0000313" key="3">
    <source>
        <dbReference type="EMBL" id="CAK4030804.1"/>
    </source>
</evidence>
<keyword evidence="4" id="KW-1185">Reference proteome</keyword>
<accession>A0AAI9EC84</accession>
<comment type="caution">
    <text evidence="3">The sequence shown here is derived from an EMBL/GenBank/DDBJ whole genome shotgun (WGS) entry which is preliminary data.</text>
</comment>
<reference evidence="3" key="1">
    <citation type="submission" date="2023-11" db="EMBL/GenBank/DDBJ databases">
        <authorList>
            <person name="Alioto T."/>
            <person name="Alioto T."/>
            <person name="Gomez Garrido J."/>
        </authorList>
    </citation>
    <scope>NUCLEOTIDE SEQUENCE</scope>
</reference>
<dbReference type="AlphaFoldDB" id="A0AAI9EC84"/>
<evidence type="ECO:0000313" key="4">
    <source>
        <dbReference type="Proteomes" id="UP001296104"/>
    </source>
</evidence>
<feature type="chain" id="PRO_5042490081" description="Apple domain-containing protein" evidence="2">
    <location>
        <begin position="17"/>
        <end position="327"/>
    </location>
</feature>
<name>A0AAI9EC84_9PEZI</name>
<protein>
    <recommendedName>
        <fullName evidence="5">Apple domain-containing protein</fullName>
    </recommendedName>
</protein>
<dbReference type="EMBL" id="CAVMBE010000040">
    <property type="protein sequence ID" value="CAK4030804.1"/>
    <property type="molecule type" value="Genomic_DNA"/>
</dbReference>
<evidence type="ECO:0008006" key="5">
    <source>
        <dbReference type="Google" id="ProtNLM"/>
    </source>
</evidence>
<gene>
    <name evidence="3" type="ORF">LECACI_7A005962</name>
</gene>
<dbReference type="Proteomes" id="UP001296104">
    <property type="component" value="Unassembled WGS sequence"/>
</dbReference>
<feature type="signal peptide" evidence="2">
    <location>
        <begin position="1"/>
        <end position="16"/>
    </location>
</feature>
<evidence type="ECO:0000256" key="1">
    <source>
        <dbReference type="SAM" id="MobiDB-lite"/>
    </source>
</evidence>
<keyword evidence="2" id="KW-0732">Signal</keyword>
<sequence length="327" mass="34005">MRSFALLPILAGIAAALPQDACSTTTVEKIVPTKTATYTSTPVVTEHATTAKDLGTFTLVTTISSTKTLLTLTHTDGTCGETGIVTIPFATHTVYGNSSTPEAYRVKRSPASPPSMKRALGLNPRDDAGTACTVTVTSTTTYGQTQTYVAAHKTSTYTDYTAFTQHTVTSTKSGGTAYAIDSATTSSATRCGSVTVTPTLLTKTVSMDTRCSPSAMVSSYNSYGIEYLSNTPTAGASYSTNATDASTCCQLCAETDECATSAWDVRSGECRLDFPVNPTTGDLNCGEGVLGYYDAGPNHPMLPGTGWYVAKLCGNAQFGSAAPDDGT</sequence>
<evidence type="ECO:0000256" key="2">
    <source>
        <dbReference type="SAM" id="SignalP"/>
    </source>
</evidence>